<dbReference type="AlphaFoldDB" id="E6QJ99"/>
<name>E6QJ99_9ZZZZ</name>
<dbReference type="EMBL" id="CABQ01000087">
    <property type="protein sequence ID" value="CBI07315.1"/>
    <property type="molecule type" value="Genomic_DNA"/>
</dbReference>
<feature type="transmembrane region" description="Helical" evidence="1">
    <location>
        <begin position="20"/>
        <end position="45"/>
    </location>
</feature>
<keyword evidence="1" id="KW-1133">Transmembrane helix</keyword>
<feature type="transmembrane region" description="Helical" evidence="1">
    <location>
        <begin position="109"/>
        <end position="130"/>
    </location>
</feature>
<evidence type="ECO:0000256" key="1">
    <source>
        <dbReference type="SAM" id="Phobius"/>
    </source>
</evidence>
<gene>
    <name evidence="2" type="ORF">CARN6_0647</name>
</gene>
<reference evidence="2" key="1">
    <citation type="submission" date="2009-10" db="EMBL/GenBank/DDBJ databases">
        <title>Diversity of trophic interactions inside an arsenic-rich microbial ecosystem.</title>
        <authorList>
            <person name="Bertin P.N."/>
            <person name="Heinrich-Salmeron A."/>
            <person name="Pelletier E."/>
            <person name="Goulhen-Chollet F."/>
            <person name="Arsene-Ploetze F."/>
            <person name="Gallien S."/>
            <person name="Calteau A."/>
            <person name="Vallenet D."/>
            <person name="Casiot C."/>
            <person name="Chane-Woon-Ming B."/>
            <person name="Giloteaux L."/>
            <person name="Barakat M."/>
            <person name="Bonnefoy V."/>
            <person name="Bruneel O."/>
            <person name="Chandler M."/>
            <person name="Cleiss J."/>
            <person name="Duran R."/>
            <person name="Elbaz-Poulichet F."/>
            <person name="Fonknechten N."/>
            <person name="Lauga B."/>
            <person name="Mornico D."/>
            <person name="Ortet P."/>
            <person name="Schaeffer C."/>
            <person name="Siguier P."/>
            <person name="Alexander Thil Smith A."/>
            <person name="Van Dorsselaer A."/>
            <person name="Weissenbach J."/>
            <person name="Medigue C."/>
            <person name="Le Paslier D."/>
        </authorList>
    </citation>
    <scope>NUCLEOTIDE SEQUENCE</scope>
</reference>
<feature type="transmembrane region" description="Helical" evidence="1">
    <location>
        <begin position="65"/>
        <end position="89"/>
    </location>
</feature>
<comment type="caution">
    <text evidence="2">The sequence shown here is derived from an EMBL/GenBank/DDBJ whole genome shotgun (WGS) entry which is preliminary data.</text>
</comment>
<proteinExistence type="predicted"/>
<sequence length="181" mass="19464">MPLLNTPLSPISMIENASTIINPVIGLVFLAATIMGLYMVTMGGYRMWRYGMLSVEDPKLTMGSIAWSIVIGSVMCGLAYFMGSSLLTFTGSASPSPLAYTGPGGQNTATAIVDIMHFLQMLGIIWFVSGMRMMYRLNTGNPRNNEHHDKAWIHLLGGLGLIDIAGMAMAIATLAGTQLPF</sequence>
<feature type="transmembrane region" description="Helical" evidence="1">
    <location>
        <begin position="151"/>
        <end position="175"/>
    </location>
</feature>
<accession>E6QJ99</accession>
<evidence type="ECO:0000313" key="2">
    <source>
        <dbReference type="EMBL" id="CBI07315.1"/>
    </source>
</evidence>
<organism evidence="2">
    <name type="scientific">mine drainage metagenome</name>
    <dbReference type="NCBI Taxonomy" id="410659"/>
    <lineage>
        <taxon>unclassified sequences</taxon>
        <taxon>metagenomes</taxon>
        <taxon>ecological metagenomes</taxon>
    </lineage>
</organism>
<keyword evidence="1" id="KW-0472">Membrane</keyword>
<keyword evidence="1" id="KW-0812">Transmembrane</keyword>
<protein>
    <submittedName>
        <fullName evidence="2">Uncharacterized protein</fullName>
    </submittedName>
</protein>